<feature type="binding site" evidence="8">
    <location>
        <position position="403"/>
    </location>
    <ligand>
        <name>[4Fe-4S] cluster</name>
        <dbReference type="ChEBI" id="CHEBI:49883"/>
        <label>2</label>
    </ligand>
</feature>
<comment type="subcellular location">
    <subcellularLocation>
        <location evidence="8">Cell membrane</location>
        <topology evidence="8">Peripheral membrane protein</topology>
    </subcellularLocation>
</comment>
<evidence type="ECO:0000256" key="6">
    <source>
        <dbReference type="ARBA" id="ARBA00023004"/>
    </source>
</evidence>
<evidence type="ECO:0000259" key="9">
    <source>
        <dbReference type="PROSITE" id="PS51379"/>
    </source>
</evidence>
<dbReference type="NCBIfam" id="NF003454">
    <property type="entry name" value="PRK05035.1"/>
    <property type="match status" value="1"/>
</dbReference>
<sequence>MRFTFRKGIHPKECKDLTRDAAFETLPVPDKVYIPLSQHIGAPCTPAVEKGDAVKVGTLIGLANGKVSANVHSSVSGVVEGFEMRVNAQGRKIKHIVIAGDGKDETAFLEPLSDPTPAQIIQRVKDCGIVGMGGATFPTHVKLETGAPIKALIINGSECEPYITTDDRMMRDLTAGVLDGIELIRIALGAPKVLIGIESNKPEAIAAMRAGVRAANTEICALKTKYPQGGEKQLIYALTREKVPNGGLPSDVGYIVLNISTAYAIYEAVRLGKPCYARYMTVSGKGINRPANLYVRIGTPLTDVVAYLGGAKEYSKAVSGGPMMGIGMAGLDSVTAKGTSALLLLQEDEIRAVEPTPCINCARCARVCPIGLMPMMTDALILAGKIEEAKKYYPLSCIECGCCAYVCPAKRPLVQSQRLAKKLIREREAGGQK</sequence>
<proteinExistence type="inferred from homology"/>
<keyword evidence="7 8" id="KW-0411">Iron-sulfur</keyword>
<feature type="domain" description="4Fe-4S ferredoxin-type" evidence="9">
    <location>
        <begin position="388"/>
        <end position="417"/>
    </location>
</feature>
<dbReference type="Gene3D" id="3.40.50.11540">
    <property type="entry name" value="NADH-ubiquinone oxidoreductase 51kDa subunit"/>
    <property type="match status" value="1"/>
</dbReference>
<comment type="function">
    <text evidence="8">Part of a membrane-bound complex that couples electron transfer with translocation of ions across the membrane.</text>
</comment>
<keyword evidence="8" id="KW-0472">Membrane</keyword>
<keyword evidence="3 8" id="KW-0479">Metal-binding</keyword>
<evidence type="ECO:0000256" key="3">
    <source>
        <dbReference type="ARBA" id="ARBA00022723"/>
    </source>
</evidence>
<dbReference type="GO" id="GO:0009055">
    <property type="term" value="F:electron transfer activity"/>
    <property type="evidence" value="ECO:0007669"/>
    <property type="project" value="InterPro"/>
</dbReference>
<comment type="similarity">
    <text evidence="8">Belongs to the 4Fe4S bacterial-type ferredoxin family. RnfC subfamily.</text>
</comment>
<name>A0A9D1NAX2_9FIRM</name>
<keyword evidence="2 8" id="KW-0004">4Fe-4S</keyword>
<keyword evidence="5 8" id="KW-0249">Electron transport</keyword>
<dbReference type="Proteomes" id="UP000886891">
    <property type="component" value="Unassembled WGS sequence"/>
</dbReference>
<organism evidence="10 11">
    <name type="scientific">Candidatus Stercoripulliclostridium merdipullorum</name>
    <dbReference type="NCBI Taxonomy" id="2840952"/>
    <lineage>
        <taxon>Bacteria</taxon>
        <taxon>Bacillati</taxon>
        <taxon>Bacillota</taxon>
        <taxon>Clostridia</taxon>
        <taxon>Eubacteriales</taxon>
        <taxon>Candidatus Stercoripulliclostridium</taxon>
    </lineage>
</organism>
<evidence type="ECO:0000313" key="11">
    <source>
        <dbReference type="Proteomes" id="UP000886891"/>
    </source>
</evidence>
<dbReference type="InterPro" id="IPR010208">
    <property type="entry name" value="Ion_transpt_RnfC/RsxC"/>
</dbReference>
<keyword evidence="8" id="KW-1003">Cell membrane</keyword>
<feature type="binding site" evidence="8">
    <location>
        <position position="368"/>
    </location>
    <ligand>
        <name>[4Fe-4S] cluster</name>
        <dbReference type="ChEBI" id="CHEBI:49883"/>
        <label>2</label>
    </ligand>
</feature>
<reference evidence="10" key="1">
    <citation type="submission" date="2020-10" db="EMBL/GenBank/DDBJ databases">
        <authorList>
            <person name="Gilroy R."/>
        </authorList>
    </citation>
    <scope>NUCLEOTIDE SEQUENCE</scope>
    <source>
        <strain evidence="10">23406</strain>
    </source>
</reference>
<protein>
    <recommendedName>
        <fullName evidence="8">Ion-translocating oxidoreductase complex subunit C</fullName>
        <ecNumber evidence="8">7.-.-.-</ecNumber>
    </recommendedName>
    <alternativeName>
        <fullName evidence="8">Rnf electron transport complex subunit C</fullName>
    </alternativeName>
</protein>
<dbReference type="EMBL" id="DVOH01000013">
    <property type="protein sequence ID" value="HIU99758.1"/>
    <property type="molecule type" value="Genomic_DNA"/>
</dbReference>
<dbReference type="PROSITE" id="PS51379">
    <property type="entry name" value="4FE4S_FER_2"/>
    <property type="match status" value="2"/>
</dbReference>
<dbReference type="Pfam" id="PF01512">
    <property type="entry name" value="Complex1_51K"/>
    <property type="match status" value="1"/>
</dbReference>
<feature type="binding site" evidence="8">
    <location>
        <position position="407"/>
    </location>
    <ligand>
        <name>[4Fe-4S] cluster</name>
        <dbReference type="ChEBI" id="CHEBI:49883"/>
        <label>1</label>
    </ligand>
</feature>
<dbReference type="PANTHER" id="PTHR43034">
    <property type="entry name" value="ION-TRANSLOCATING OXIDOREDUCTASE COMPLEX SUBUNIT C"/>
    <property type="match status" value="1"/>
</dbReference>
<dbReference type="GO" id="GO:0051539">
    <property type="term" value="F:4 iron, 4 sulfur cluster binding"/>
    <property type="evidence" value="ECO:0007669"/>
    <property type="project" value="UniProtKB-KW"/>
</dbReference>
<dbReference type="Pfam" id="PF13187">
    <property type="entry name" value="Fer4_9"/>
    <property type="match status" value="1"/>
</dbReference>
<dbReference type="SUPFAM" id="SSF142984">
    <property type="entry name" value="Nqo1 middle domain-like"/>
    <property type="match status" value="1"/>
</dbReference>
<feature type="binding site" evidence="8">
    <location>
        <position position="358"/>
    </location>
    <ligand>
        <name>[4Fe-4S] cluster</name>
        <dbReference type="ChEBI" id="CHEBI:49883"/>
        <label>1</label>
    </ligand>
</feature>
<dbReference type="SUPFAM" id="SSF46548">
    <property type="entry name" value="alpha-helical ferredoxin"/>
    <property type="match status" value="1"/>
</dbReference>
<evidence type="ECO:0000256" key="5">
    <source>
        <dbReference type="ARBA" id="ARBA00022982"/>
    </source>
</evidence>
<comment type="cofactor">
    <cofactor evidence="8">
        <name>[4Fe-4S] cluster</name>
        <dbReference type="ChEBI" id="CHEBI:49883"/>
    </cofactor>
    <text evidence="8">Binds 2 [4Fe-4S] clusters per subunit.</text>
</comment>
<feature type="domain" description="4Fe-4S ferredoxin-type" evidence="9">
    <location>
        <begin position="349"/>
        <end position="378"/>
    </location>
</feature>
<dbReference type="GO" id="GO:0005886">
    <property type="term" value="C:plasma membrane"/>
    <property type="evidence" value="ECO:0007669"/>
    <property type="project" value="UniProtKB-SubCell"/>
</dbReference>
<dbReference type="EC" id="7.-.-.-" evidence="8"/>
<evidence type="ECO:0000256" key="4">
    <source>
        <dbReference type="ARBA" id="ARBA00022737"/>
    </source>
</evidence>
<dbReference type="Pfam" id="PF13375">
    <property type="entry name" value="RnfC_N"/>
    <property type="match status" value="1"/>
</dbReference>
<dbReference type="GO" id="GO:0022900">
    <property type="term" value="P:electron transport chain"/>
    <property type="evidence" value="ECO:0007669"/>
    <property type="project" value="UniProtKB-UniRule"/>
</dbReference>
<dbReference type="InterPro" id="IPR026902">
    <property type="entry name" value="RnfC_N"/>
</dbReference>
<dbReference type="Pfam" id="PF10531">
    <property type="entry name" value="SLBB"/>
    <property type="match status" value="1"/>
</dbReference>
<dbReference type="InterPro" id="IPR019554">
    <property type="entry name" value="Soluble_ligand-bd"/>
</dbReference>
<dbReference type="PROSITE" id="PS00198">
    <property type="entry name" value="4FE4S_FER_1"/>
    <property type="match status" value="2"/>
</dbReference>
<feature type="binding site" evidence="8">
    <location>
        <position position="400"/>
    </location>
    <ligand>
        <name>[4Fe-4S] cluster</name>
        <dbReference type="ChEBI" id="CHEBI:49883"/>
        <label>2</label>
    </ligand>
</feature>
<dbReference type="GO" id="GO:0046872">
    <property type="term" value="F:metal ion binding"/>
    <property type="evidence" value="ECO:0007669"/>
    <property type="project" value="UniProtKB-KW"/>
</dbReference>
<evidence type="ECO:0000256" key="1">
    <source>
        <dbReference type="ARBA" id="ARBA00022448"/>
    </source>
</evidence>
<evidence type="ECO:0000256" key="8">
    <source>
        <dbReference type="HAMAP-Rule" id="MF_00461"/>
    </source>
</evidence>
<feature type="binding site" evidence="8">
    <location>
        <position position="361"/>
    </location>
    <ligand>
        <name>[4Fe-4S] cluster</name>
        <dbReference type="ChEBI" id="CHEBI:49883"/>
        <label>1</label>
    </ligand>
</feature>
<evidence type="ECO:0000313" key="10">
    <source>
        <dbReference type="EMBL" id="HIU99758.1"/>
    </source>
</evidence>
<dbReference type="HAMAP" id="MF_00461">
    <property type="entry name" value="RsxC_RnfC"/>
    <property type="match status" value="1"/>
</dbReference>
<keyword evidence="1 8" id="KW-0813">Transport</keyword>
<dbReference type="NCBIfam" id="TIGR01945">
    <property type="entry name" value="rnfC"/>
    <property type="match status" value="1"/>
</dbReference>
<feature type="binding site" evidence="8">
    <location>
        <position position="397"/>
    </location>
    <ligand>
        <name>[4Fe-4S] cluster</name>
        <dbReference type="ChEBI" id="CHEBI:49883"/>
        <label>2</label>
    </ligand>
</feature>
<accession>A0A9D1NAX2</accession>
<keyword evidence="6 8" id="KW-0408">Iron</keyword>
<feature type="binding site" evidence="8">
    <location>
        <position position="364"/>
    </location>
    <ligand>
        <name>[4Fe-4S] cluster</name>
        <dbReference type="ChEBI" id="CHEBI:49883"/>
        <label>1</label>
    </ligand>
</feature>
<dbReference type="InterPro" id="IPR037225">
    <property type="entry name" value="Nuo51_FMN-bd_sf"/>
</dbReference>
<evidence type="ECO:0000256" key="7">
    <source>
        <dbReference type="ARBA" id="ARBA00023014"/>
    </source>
</evidence>
<dbReference type="InterPro" id="IPR011538">
    <property type="entry name" value="Nuo51_FMN-bd"/>
</dbReference>
<gene>
    <name evidence="10" type="primary">rsxC</name>
    <name evidence="8" type="synonym">rnfC</name>
    <name evidence="10" type="ORF">IAB14_01430</name>
</gene>
<dbReference type="InterPro" id="IPR017896">
    <property type="entry name" value="4Fe4S_Fe-S-bd"/>
</dbReference>
<keyword evidence="4 8" id="KW-0677">Repeat</keyword>
<dbReference type="SUPFAM" id="SSF142019">
    <property type="entry name" value="Nqo1 FMN-binding domain-like"/>
    <property type="match status" value="1"/>
</dbReference>
<dbReference type="PANTHER" id="PTHR43034:SF2">
    <property type="entry name" value="ION-TRANSLOCATING OXIDOREDUCTASE COMPLEX SUBUNIT C"/>
    <property type="match status" value="1"/>
</dbReference>
<dbReference type="AlphaFoldDB" id="A0A9D1NAX2"/>
<comment type="subunit">
    <text evidence="8">The complex is composed of six subunits: RnfA, RnfB, RnfC, RnfD, RnfE and RnfG.</text>
</comment>
<dbReference type="Gene3D" id="3.30.70.20">
    <property type="match status" value="1"/>
</dbReference>
<keyword evidence="8" id="KW-1278">Translocase</keyword>
<comment type="caution">
    <text evidence="10">The sequence shown here is derived from an EMBL/GenBank/DDBJ whole genome shotgun (WGS) entry which is preliminary data.</text>
</comment>
<dbReference type="InterPro" id="IPR017900">
    <property type="entry name" value="4Fe4S_Fe_S_CS"/>
</dbReference>
<evidence type="ECO:0000256" key="2">
    <source>
        <dbReference type="ARBA" id="ARBA00022485"/>
    </source>
</evidence>
<reference evidence="10" key="2">
    <citation type="journal article" date="2021" name="PeerJ">
        <title>Extensive microbial diversity within the chicken gut microbiome revealed by metagenomics and culture.</title>
        <authorList>
            <person name="Gilroy R."/>
            <person name="Ravi A."/>
            <person name="Getino M."/>
            <person name="Pursley I."/>
            <person name="Horton D.L."/>
            <person name="Alikhan N.F."/>
            <person name="Baker D."/>
            <person name="Gharbi K."/>
            <person name="Hall N."/>
            <person name="Watson M."/>
            <person name="Adriaenssens E.M."/>
            <person name="Foster-Nyarko E."/>
            <person name="Jarju S."/>
            <person name="Secka A."/>
            <person name="Antonio M."/>
            <person name="Oren A."/>
            <person name="Chaudhuri R.R."/>
            <person name="La Ragione R."/>
            <person name="Hildebrand F."/>
            <person name="Pallen M.J."/>
        </authorList>
    </citation>
    <scope>NUCLEOTIDE SEQUENCE</scope>
    <source>
        <strain evidence="10">23406</strain>
    </source>
</reference>